<feature type="compositionally biased region" description="Polar residues" evidence="3">
    <location>
        <begin position="935"/>
        <end position="945"/>
    </location>
</feature>
<gene>
    <name evidence="5" type="ORF">KCU76_g5997</name>
</gene>
<feature type="region of interest" description="Disordered" evidence="3">
    <location>
        <begin position="162"/>
        <end position="188"/>
    </location>
</feature>
<proteinExistence type="predicted"/>
<feature type="compositionally biased region" description="Gly residues" evidence="3">
    <location>
        <begin position="1117"/>
        <end position="1133"/>
    </location>
</feature>
<feature type="compositionally biased region" description="Acidic residues" evidence="3">
    <location>
        <begin position="914"/>
        <end position="925"/>
    </location>
</feature>
<dbReference type="PANTHER" id="PTHR13900">
    <property type="entry name" value="TRANSCRIPTION INITIATION FACTOR TFIID"/>
    <property type="match status" value="1"/>
</dbReference>
<sequence>MPHAIDEFELQEQADDAEIARLLNDENPSNNNLNFDRDLEVGEKADDAIDFEDISDDDLPEDETDVKPKVESSPADGLVTQLDATTEQDENHDDLFGFEDDLFGDDNDGDQDAKPDVSQPSDQTHKNDFANPPPSSSHSGLALPSKPAIALPGAYTSLALPQMSDDLIEDEQMADADVIEEQDDEEDEDWLRQKALFAAMEQERVERSRRGGSYEPPTAPETEMEVFYSIWPSYDPEERPRFTELFPPRRGIYGWKTPLKPPKPVQPTKLSLDLQHDQEKSFRLLGAATMGKHAREGGSEQSGVVRVEDTSAKQEDTEDVIDLDEIDPNERIGGVSWQDLTVLCEDWDMASAASSPGHYSLVDSGVDMGRDSRSPPAAKRKIPGFDLEEPTAKKLKIVGFDLKAAVAISHTYPSLDEPERATAYIAKRVTLDMNDPGLLLDENAPATQPKRLRHIPGDMRRETRTAMARDMTKRYNISNDEAYELLKENHQHKVRSTLGSMAVEHSLPATKLQFPFYRVSLDDKQKRAFHRPAFSSERPNRTITFSKPKKFKRKEMRSKDVATLFAKSEDLSMADNSSALLLEYSEEHPVMLSNFGMGNRLINYYRRKDAEDSSRPKEEIGETQVLLPQDRSPFANFGQVDPGEMVPTIHNGLYRAPVFRHEGKSTDFLVICNETHKNGKKYYMRNIENLYAVGQQFPSVEVPGEHSRKVTDAAKRRLRAISYPHLPGSDVAQNRGKMREFMQYDKNNQLWHLKAGDSVPDSETLRGWIKPEDICVLDSMQVGVQYLKDLGLKKDDDENEEDDSKEGTNVELKLAPWNTTKNFLNACQGKAMLQLHGEGDPSGRGEAFSFIKTSMKGGFRAQGESIEERLDAKRLKENGGHSYNVAKQQRAYDESIRRIWRSQHESLSSHMENSEGEADVDDEPEPAQSFRAGTPRSSMGTSVYGNNRRDDESASQFSRNSMSQNNKFMTIKRSVRDKYGNVEEQTETITNPRVIAAYKKRKLLARSQAIDIMNTKATGDEDFDALQKQLMQAEIERLERNMGRRQARERAKGDGADGADAATPAPTGKGKGRSKKNTEGTARKCANCGQVGHIKTNKKLCPMLNGTMKQEDMAVTGFGGGPGPGAAGAGPGGETSSFGALPA</sequence>
<dbReference type="OrthoDB" id="5752at2759"/>
<feature type="compositionally biased region" description="Polar residues" evidence="3">
    <location>
        <begin position="954"/>
        <end position="965"/>
    </location>
</feature>
<feature type="domain" description="Transcription initiation factor TFIID subunit 1 histone acetyltransferase" evidence="4">
    <location>
        <begin position="475"/>
        <end position="907"/>
    </location>
</feature>
<accession>A0A9P8J9V8</accession>
<feature type="compositionally biased region" description="Basic and acidic residues" evidence="3">
    <location>
        <begin position="1042"/>
        <end position="1055"/>
    </location>
</feature>
<evidence type="ECO:0000256" key="1">
    <source>
        <dbReference type="ARBA" id="ARBA00004123"/>
    </source>
</evidence>
<dbReference type="GO" id="GO:0005669">
    <property type="term" value="C:transcription factor TFIID complex"/>
    <property type="evidence" value="ECO:0007669"/>
    <property type="project" value="InterPro"/>
</dbReference>
<feature type="compositionally biased region" description="Basic and acidic residues" evidence="3">
    <location>
        <begin position="306"/>
        <end position="315"/>
    </location>
</feature>
<feature type="compositionally biased region" description="Acidic residues" evidence="3">
    <location>
        <begin position="166"/>
        <end position="188"/>
    </location>
</feature>
<feature type="region of interest" description="Disordered" evidence="3">
    <location>
        <begin position="1042"/>
        <end position="1080"/>
    </location>
</feature>
<dbReference type="GO" id="GO:0051123">
    <property type="term" value="P:RNA polymerase II preinitiation complex assembly"/>
    <property type="evidence" value="ECO:0007669"/>
    <property type="project" value="TreeGrafter"/>
</dbReference>
<evidence type="ECO:0000313" key="6">
    <source>
        <dbReference type="Proteomes" id="UP000779574"/>
    </source>
</evidence>
<feature type="region of interest" description="Disordered" evidence="3">
    <location>
        <begin position="202"/>
        <end position="221"/>
    </location>
</feature>
<dbReference type="GO" id="GO:0016251">
    <property type="term" value="F:RNA polymerase II general transcription initiation factor activity"/>
    <property type="evidence" value="ECO:0007669"/>
    <property type="project" value="InterPro"/>
</dbReference>
<dbReference type="GO" id="GO:0017025">
    <property type="term" value="F:TBP-class protein binding"/>
    <property type="evidence" value="ECO:0007669"/>
    <property type="project" value="InterPro"/>
</dbReference>
<dbReference type="AlphaFoldDB" id="A0A9P8J9V8"/>
<feature type="compositionally biased region" description="Acidic residues" evidence="3">
    <location>
        <begin position="48"/>
        <end position="64"/>
    </location>
</feature>
<feature type="non-terminal residue" evidence="5">
    <location>
        <position position="1143"/>
    </location>
</feature>
<feature type="compositionally biased region" description="Acidic residues" evidence="3">
    <location>
        <begin position="86"/>
        <end position="110"/>
    </location>
</feature>
<dbReference type="EMBL" id="JAHFXF010000195">
    <property type="protein sequence ID" value="KAG9693405.1"/>
    <property type="molecule type" value="Genomic_DNA"/>
</dbReference>
<reference evidence="5" key="2">
    <citation type="submission" date="2021-08" db="EMBL/GenBank/DDBJ databases">
        <authorList>
            <person name="Gostincar C."/>
            <person name="Sun X."/>
            <person name="Song Z."/>
            <person name="Gunde-Cimerman N."/>
        </authorList>
    </citation>
    <scope>NUCLEOTIDE SEQUENCE</scope>
    <source>
        <strain evidence="5">EXF-9911</strain>
    </source>
</reference>
<organism evidence="5 6">
    <name type="scientific">Aureobasidium melanogenum</name>
    <name type="common">Aureobasidium pullulans var. melanogenum</name>
    <dbReference type="NCBI Taxonomy" id="46634"/>
    <lineage>
        <taxon>Eukaryota</taxon>
        <taxon>Fungi</taxon>
        <taxon>Dikarya</taxon>
        <taxon>Ascomycota</taxon>
        <taxon>Pezizomycotina</taxon>
        <taxon>Dothideomycetes</taxon>
        <taxon>Dothideomycetidae</taxon>
        <taxon>Dothideales</taxon>
        <taxon>Saccotheciaceae</taxon>
        <taxon>Aureobasidium</taxon>
    </lineage>
</organism>
<evidence type="ECO:0000313" key="5">
    <source>
        <dbReference type="EMBL" id="KAG9693405.1"/>
    </source>
</evidence>
<dbReference type="GO" id="GO:0004402">
    <property type="term" value="F:histone acetyltransferase activity"/>
    <property type="evidence" value="ECO:0007669"/>
    <property type="project" value="InterPro"/>
</dbReference>
<dbReference type="PANTHER" id="PTHR13900:SF0">
    <property type="entry name" value="TRANSCRIPTION INITIATION FACTOR TFIID SUBUNIT 1"/>
    <property type="match status" value="1"/>
</dbReference>
<feature type="compositionally biased region" description="Low complexity" evidence="3">
    <location>
        <begin position="1058"/>
        <end position="1068"/>
    </location>
</feature>
<dbReference type="Proteomes" id="UP000779574">
    <property type="component" value="Unassembled WGS sequence"/>
</dbReference>
<dbReference type="Pfam" id="PF12157">
    <property type="entry name" value="DUF3591"/>
    <property type="match status" value="1"/>
</dbReference>
<name>A0A9P8J9V8_AURME</name>
<keyword evidence="2" id="KW-0539">Nucleus</keyword>
<feature type="region of interest" description="Disordered" evidence="3">
    <location>
        <begin position="293"/>
        <end position="316"/>
    </location>
</feature>
<evidence type="ECO:0000256" key="2">
    <source>
        <dbReference type="ARBA" id="ARBA00023242"/>
    </source>
</evidence>
<evidence type="ECO:0000259" key="4">
    <source>
        <dbReference type="Pfam" id="PF12157"/>
    </source>
</evidence>
<comment type="caution">
    <text evidence="5">The sequence shown here is derived from an EMBL/GenBank/DDBJ whole genome shotgun (WGS) entry which is preliminary data.</text>
</comment>
<dbReference type="InterPro" id="IPR022591">
    <property type="entry name" value="TAF1_HAT_dom"/>
</dbReference>
<feature type="compositionally biased region" description="Polar residues" evidence="3">
    <location>
        <begin position="1134"/>
        <end position="1143"/>
    </location>
</feature>
<feature type="region of interest" description="Disordered" evidence="3">
    <location>
        <begin position="905"/>
        <end position="965"/>
    </location>
</feature>
<feature type="region of interest" description="Disordered" evidence="3">
    <location>
        <begin position="44"/>
        <end position="146"/>
    </location>
</feature>
<comment type="subcellular location">
    <subcellularLocation>
        <location evidence="1">Nucleus</location>
    </subcellularLocation>
</comment>
<dbReference type="InterPro" id="IPR040240">
    <property type="entry name" value="TAF1"/>
</dbReference>
<evidence type="ECO:0000256" key="3">
    <source>
        <dbReference type="SAM" id="MobiDB-lite"/>
    </source>
</evidence>
<protein>
    <recommendedName>
        <fullName evidence="4">Transcription initiation factor TFIID subunit 1 histone acetyltransferase domain-containing protein</fullName>
    </recommendedName>
</protein>
<reference evidence="5" key="1">
    <citation type="journal article" date="2021" name="J Fungi (Basel)">
        <title>Virulence traits and population genomics of the black yeast Aureobasidium melanogenum.</title>
        <authorList>
            <person name="Cernosa A."/>
            <person name="Sun X."/>
            <person name="Gostincar C."/>
            <person name="Fang C."/>
            <person name="Gunde-Cimerman N."/>
            <person name="Song Z."/>
        </authorList>
    </citation>
    <scope>NUCLEOTIDE SEQUENCE</scope>
    <source>
        <strain evidence="5">EXF-9911</strain>
    </source>
</reference>
<feature type="region of interest" description="Disordered" evidence="3">
    <location>
        <begin position="1113"/>
        <end position="1143"/>
    </location>
</feature>